<evidence type="ECO:0000313" key="3">
    <source>
        <dbReference type="EMBL" id="EJW93048.1"/>
    </source>
</evidence>
<gene>
    <name evidence="3" type="ORF">EVA_18845</name>
</gene>
<dbReference type="GO" id="GO:0015074">
    <property type="term" value="P:DNA integration"/>
    <property type="evidence" value="ECO:0007669"/>
    <property type="project" value="InterPro"/>
</dbReference>
<dbReference type="InterPro" id="IPR011010">
    <property type="entry name" value="DNA_brk_join_enz"/>
</dbReference>
<evidence type="ECO:0000256" key="1">
    <source>
        <dbReference type="ARBA" id="ARBA00023172"/>
    </source>
</evidence>
<reference evidence="3" key="1">
    <citation type="journal article" date="2012" name="PLoS ONE">
        <title>Gene sets for utilization of primary and secondary nutrition supplies in the distal gut of endangered iberian lynx.</title>
        <authorList>
            <person name="Alcaide M."/>
            <person name="Messina E."/>
            <person name="Richter M."/>
            <person name="Bargiela R."/>
            <person name="Peplies J."/>
            <person name="Huws S.A."/>
            <person name="Newbold C.J."/>
            <person name="Golyshin P.N."/>
            <person name="Simon M.A."/>
            <person name="Lopez G."/>
            <person name="Yakimov M.M."/>
            <person name="Ferrer M."/>
        </authorList>
    </citation>
    <scope>NUCLEOTIDE SEQUENCE</scope>
</reference>
<dbReference type="PANTHER" id="PTHR30349:SF64">
    <property type="entry name" value="PROPHAGE INTEGRASE INTD-RELATED"/>
    <property type="match status" value="1"/>
</dbReference>
<feature type="non-terminal residue" evidence="3">
    <location>
        <position position="1"/>
    </location>
</feature>
<name>J9FF68_9ZZZZ</name>
<dbReference type="GO" id="GO:0006310">
    <property type="term" value="P:DNA recombination"/>
    <property type="evidence" value="ECO:0007669"/>
    <property type="project" value="UniProtKB-KW"/>
</dbReference>
<sequence>VMNLVVAYLHENNLDNPSKGAYPLFSNIWGEPLTSSGVAYVINKYAAQARILHPELIPSKISPHIFRHSRAMHLLQAGVNLVYIRDILGHVSVKTTEIYARADSGLKRDALEAAYVDMGIHEPEQKSWEKNQKLREYLKSLA</sequence>
<dbReference type="SUPFAM" id="SSF56349">
    <property type="entry name" value="DNA breaking-rejoining enzymes"/>
    <property type="match status" value="1"/>
</dbReference>
<protein>
    <submittedName>
        <fullName evidence="3">Phage-related integrase</fullName>
    </submittedName>
</protein>
<dbReference type="PROSITE" id="PS51898">
    <property type="entry name" value="TYR_RECOMBINASE"/>
    <property type="match status" value="1"/>
</dbReference>
<proteinExistence type="predicted"/>
<dbReference type="AlphaFoldDB" id="J9FF68"/>
<dbReference type="Pfam" id="PF00589">
    <property type="entry name" value="Phage_integrase"/>
    <property type="match status" value="1"/>
</dbReference>
<organism evidence="3">
    <name type="scientific">gut metagenome</name>
    <dbReference type="NCBI Taxonomy" id="749906"/>
    <lineage>
        <taxon>unclassified sequences</taxon>
        <taxon>metagenomes</taxon>
        <taxon>organismal metagenomes</taxon>
    </lineage>
</organism>
<dbReference type="Gene3D" id="1.10.443.10">
    <property type="entry name" value="Intergrase catalytic core"/>
    <property type="match status" value="1"/>
</dbReference>
<dbReference type="InterPro" id="IPR013762">
    <property type="entry name" value="Integrase-like_cat_sf"/>
</dbReference>
<accession>J9FF68</accession>
<dbReference type="PANTHER" id="PTHR30349">
    <property type="entry name" value="PHAGE INTEGRASE-RELATED"/>
    <property type="match status" value="1"/>
</dbReference>
<dbReference type="InterPro" id="IPR002104">
    <property type="entry name" value="Integrase_catalytic"/>
</dbReference>
<evidence type="ECO:0000259" key="2">
    <source>
        <dbReference type="PROSITE" id="PS51898"/>
    </source>
</evidence>
<dbReference type="EMBL" id="AMCI01007195">
    <property type="protein sequence ID" value="EJW93048.1"/>
    <property type="molecule type" value="Genomic_DNA"/>
</dbReference>
<comment type="caution">
    <text evidence="3">The sequence shown here is derived from an EMBL/GenBank/DDBJ whole genome shotgun (WGS) entry which is preliminary data.</text>
</comment>
<dbReference type="InterPro" id="IPR050090">
    <property type="entry name" value="Tyrosine_recombinase_XerCD"/>
</dbReference>
<dbReference type="GO" id="GO:0003677">
    <property type="term" value="F:DNA binding"/>
    <property type="evidence" value="ECO:0007669"/>
    <property type="project" value="InterPro"/>
</dbReference>
<feature type="domain" description="Tyr recombinase" evidence="2">
    <location>
        <begin position="1"/>
        <end position="112"/>
    </location>
</feature>
<keyword evidence="1" id="KW-0233">DNA recombination</keyword>